<gene>
    <name evidence="2" type="ORF">NEMBOFW57_007988</name>
</gene>
<dbReference type="Proteomes" id="UP001197093">
    <property type="component" value="Unassembled WGS sequence"/>
</dbReference>
<evidence type="ECO:0000313" key="3">
    <source>
        <dbReference type="Proteomes" id="UP001197093"/>
    </source>
</evidence>
<feature type="region of interest" description="Disordered" evidence="1">
    <location>
        <begin position="1"/>
        <end position="144"/>
    </location>
</feature>
<keyword evidence="3" id="KW-1185">Reference proteome</keyword>
<evidence type="ECO:0000313" key="2">
    <source>
        <dbReference type="EMBL" id="KAG7285695.1"/>
    </source>
</evidence>
<protein>
    <submittedName>
        <fullName evidence="2">Uncharacterized protein</fullName>
    </submittedName>
</protein>
<comment type="caution">
    <text evidence="2">The sequence shown here is derived from an EMBL/GenBank/DDBJ whole genome shotgun (WGS) entry which is preliminary data.</text>
</comment>
<feature type="compositionally biased region" description="Basic and acidic residues" evidence="1">
    <location>
        <begin position="134"/>
        <end position="144"/>
    </location>
</feature>
<feature type="compositionally biased region" description="Polar residues" evidence="1">
    <location>
        <begin position="61"/>
        <end position="74"/>
    </location>
</feature>
<proteinExistence type="predicted"/>
<feature type="compositionally biased region" description="Basic and acidic residues" evidence="1">
    <location>
        <begin position="109"/>
        <end position="119"/>
    </location>
</feature>
<feature type="compositionally biased region" description="Basic and acidic residues" evidence="1">
    <location>
        <begin position="1"/>
        <end position="29"/>
    </location>
</feature>
<feature type="compositionally biased region" description="Basic and acidic residues" evidence="1">
    <location>
        <begin position="51"/>
        <end position="60"/>
    </location>
</feature>
<dbReference type="EMBL" id="JAHCVI010000004">
    <property type="protein sequence ID" value="KAG7285695.1"/>
    <property type="molecule type" value="Genomic_DNA"/>
</dbReference>
<sequence length="144" mass="15058">MSDILEALKDAVNPKRREQATTETYDPKTRGPYADPAAAGDGQPEVAPPAEARDPGRAEQTDLSTTATAGQHPTTGPDRSPKRASNTGYDAPEGTYGPHKSRVANALDPRVDSDRDGRPSHGLSDVGSAAAKPVHKEGGKYGLS</sequence>
<evidence type="ECO:0000256" key="1">
    <source>
        <dbReference type="SAM" id="MobiDB-lite"/>
    </source>
</evidence>
<feature type="compositionally biased region" description="Low complexity" evidence="1">
    <location>
        <begin position="31"/>
        <end position="42"/>
    </location>
</feature>
<organism evidence="2 3">
    <name type="scientific">Staphylotrichum longicolle</name>
    <dbReference type="NCBI Taxonomy" id="669026"/>
    <lineage>
        <taxon>Eukaryota</taxon>
        <taxon>Fungi</taxon>
        <taxon>Dikarya</taxon>
        <taxon>Ascomycota</taxon>
        <taxon>Pezizomycotina</taxon>
        <taxon>Sordariomycetes</taxon>
        <taxon>Sordariomycetidae</taxon>
        <taxon>Sordariales</taxon>
        <taxon>Chaetomiaceae</taxon>
        <taxon>Staphylotrichum</taxon>
    </lineage>
</organism>
<accession>A0AAD4ER46</accession>
<dbReference type="AlphaFoldDB" id="A0AAD4ER46"/>
<name>A0AAD4ER46_9PEZI</name>
<reference evidence="2" key="1">
    <citation type="submission" date="2023-02" db="EMBL/GenBank/DDBJ databases">
        <authorList>
            <person name="Palmer J.M."/>
        </authorList>
    </citation>
    <scope>NUCLEOTIDE SEQUENCE</scope>
    <source>
        <strain evidence="2">FW57</strain>
    </source>
</reference>